<sequence>MDLARLSHLFGHHIDGAVLVQDGINKIYRIEKSGAQPRYLRLFRRSGRSREEIDFELHLLHQLPDMVGVAVARPLPNVDGALLSEVLDEDETRLACMFEAAEGWVPKSDVSDMKQLGQALAILHEAARRVPLPFSRPMDPSATIRDSIRSLEKIGATGLAIAQQIERECTHLPSTLTRSTLPFGPCHGDVWAGNVRMLDEKVTFFDFDECGFGPYVMDLATPAWHLIVQKRSEAGTLWNAFLGGYESQRQLHDAEKEVLPCAIMLRHISSLLSLARFCTLPEALWIDTAERTHSIISGFKGANPKFGFL</sequence>
<evidence type="ECO:0000313" key="4">
    <source>
        <dbReference type="Proteomes" id="UP000220629"/>
    </source>
</evidence>
<feature type="domain" description="Aminoglycoside phosphotransferase" evidence="2">
    <location>
        <begin position="24"/>
        <end position="246"/>
    </location>
</feature>
<dbReference type="EMBL" id="PDDY01000001">
    <property type="protein sequence ID" value="PEH40851.1"/>
    <property type="molecule type" value="Genomic_DNA"/>
</dbReference>
<dbReference type="PANTHER" id="PTHR21064">
    <property type="entry name" value="AMINOGLYCOSIDE PHOSPHOTRANSFERASE DOMAIN-CONTAINING PROTEIN-RELATED"/>
    <property type="match status" value="1"/>
</dbReference>
<comment type="similarity">
    <text evidence="1">Belongs to the pseudomonas-type ThrB family.</text>
</comment>
<comment type="caution">
    <text evidence="3">The sequence shown here is derived from an EMBL/GenBank/DDBJ whole genome shotgun (WGS) entry which is preliminary data.</text>
</comment>
<organism evidence="3 4">
    <name type="scientific">Burkholderia gladioli</name>
    <name type="common">Pseudomonas marginata</name>
    <name type="synonym">Phytomonas marginata</name>
    <dbReference type="NCBI Taxonomy" id="28095"/>
    <lineage>
        <taxon>Bacteria</taxon>
        <taxon>Pseudomonadati</taxon>
        <taxon>Pseudomonadota</taxon>
        <taxon>Betaproteobacteria</taxon>
        <taxon>Burkholderiales</taxon>
        <taxon>Burkholderiaceae</taxon>
        <taxon>Burkholderia</taxon>
    </lineage>
</organism>
<accession>A0A2A7SB94</accession>
<dbReference type="GO" id="GO:0004413">
    <property type="term" value="F:homoserine kinase activity"/>
    <property type="evidence" value="ECO:0007669"/>
    <property type="project" value="TreeGrafter"/>
</dbReference>
<dbReference type="RefSeq" id="WP_096751953.1">
    <property type="nucleotide sequence ID" value="NZ_CADEPO010000010.1"/>
</dbReference>
<dbReference type="Gene3D" id="3.90.1200.10">
    <property type="match status" value="1"/>
</dbReference>
<dbReference type="GO" id="GO:0009088">
    <property type="term" value="P:threonine biosynthetic process"/>
    <property type="evidence" value="ECO:0007669"/>
    <property type="project" value="TreeGrafter"/>
</dbReference>
<dbReference type="AlphaFoldDB" id="A0A2A7SB94"/>
<reference evidence="4" key="1">
    <citation type="submission" date="2017-09" db="EMBL/GenBank/DDBJ databases">
        <title>FDA dAtabase for Regulatory Grade micrObial Sequences (FDA-ARGOS): Supporting development and validation of Infectious Disease Dx tests.</title>
        <authorList>
            <person name="Minogue T."/>
            <person name="Wolcott M."/>
            <person name="Wasieloski L."/>
            <person name="Aguilar W."/>
            <person name="Moore D."/>
            <person name="Tallon L."/>
            <person name="Sadzewicz L."/>
            <person name="Ott S."/>
            <person name="Zhao X."/>
            <person name="Nagaraj S."/>
            <person name="Vavikolanu K."/>
            <person name="Aluvathingal J."/>
            <person name="Nadendla S."/>
            <person name="Sichtig H."/>
        </authorList>
    </citation>
    <scope>NUCLEOTIDE SEQUENCE [LARGE SCALE GENOMIC DNA]</scope>
    <source>
        <strain evidence="4">FDAARGOS_390</strain>
    </source>
</reference>
<dbReference type="PANTHER" id="PTHR21064:SF6">
    <property type="entry name" value="AMINOGLYCOSIDE PHOSPHOTRANSFERASE DOMAIN-CONTAINING PROTEIN"/>
    <property type="match status" value="1"/>
</dbReference>
<dbReference type="SUPFAM" id="SSF56112">
    <property type="entry name" value="Protein kinase-like (PK-like)"/>
    <property type="match status" value="1"/>
</dbReference>
<gene>
    <name evidence="3" type="ORF">CRM94_00965</name>
</gene>
<name>A0A2A7SB94_BURGA</name>
<dbReference type="Proteomes" id="UP000220629">
    <property type="component" value="Unassembled WGS sequence"/>
</dbReference>
<evidence type="ECO:0000256" key="1">
    <source>
        <dbReference type="ARBA" id="ARBA00038240"/>
    </source>
</evidence>
<proteinExistence type="inferred from homology"/>
<dbReference type="InterPro" id="IPR002575">
    <property type="entry name" value="Aminoglycoside_PTrfase"/>
</dbReference>
<dbReference type="InterPro" id="IPR050249">
    <property type="entry name" value="Pseudomonas-type_ThrB"/>
</dbReference>
<dbReference type="InterPro" id="IPR011009">
    <property type="entry name" value="Kinase-like_dom_sf"/>
</dbReference>
<evidence type="ECO:0000313" key="3">
    <source>
        <dbReference type="EMBL" id="PEH40851.1"/>
    </source>
</evidence>
<dbReference type="Pfam" id="PF01636">
    <property type="entry name" value="APH"/>
    <property type="match status" value="1"/>
</dbReference>
<protein>
    <recommendedName>
        <fullName evidence="2">Aminoglycoside phosphotransferase domain-containing protein</fullName>
    </recommendedName>
</protein>
<evidence type="ECO:0000259" key="2">
    <source>
        <dbReference type="Pfam" id="PF01636"/>
    </source>
</evidence>